<dbReference type="EMBL" id="VSSQ01055595">
    <property type="protein sequence ID" value="MPN09482.1"/>
    <property type="molecule type" value="Genomic_DNA"/>
</dbReference>
<name>A0A645F7H8_9ZZZZ</name>
<organism evidence="1">
    <name type="scientific">bioreactor metagenome</name>
    <dbReference type="NCBI Taxonomy" id="1076179"/>
    <lineage>
        <taxon>unclassified sequences</taxon>
        <taxon>metagenomes</taxon>
        <taxon>ecological metagenomes</taxon>
    </lineage>
</organism>
<proteinExistence type="predicted"/>
<protein>
    <submittedName>
        <fullName evidence="1">Uncharacterized protein</fullName>
    </submittedName>
</protein>
<accession>A0A645F7H8</accession>
<sequence>MIEHRNLQRQVAPVGAERQHLIAHAHLECRLQIVLAHRLEQGERQFLQRIAGERLAQKLQHDTQFAHADHGRHRRPLGIPCLLAQRLFLGKNTTGDVEFAQQFS</sequence>
<gene>
    <name evidence="1" type="ORF">SDC9_156772</name>
</gene>
<dbReference type="AlphaFoldDB" id="A0A645F7H8"/>
<evidence type="ECO:0000313" key="1">
    <source>
        <dbReference type="EMBL" id="MPN09482.1"/>
    </source>
</evidence>
<reference evidence="1" key="1">
    <citation type="submission" date="2019-08" db="EMBL/GenBank/DDBJ databases">
        <authorList>
            <person name="Kucharzyk K."/>
            <person name="Murdoch R.W."/>
            <person name="Higgins S."/>
            <person name="Loffler F."/>
        </authorList>
    </citation>
    <scope>NUCLEOTIDE SEQUENCE</scope>
</reference>
<comment type="caution">
    <text evidence="1">The sequence shown here is derived from an EMBL/GenBank/DDBJ whole genome shotgun (WGS) entry which is preliminary data.</text>
</comment>